<dbReference type="PANTHER" id="PTHR30026:SF20">
    <property type="entry name" value="OUTER MEMBRANE PROTEIN TOLC"/>
    <property type="match status" value="1"/>
</dbReference>
<dbReference type="EMBL" id="CP007128">
    <property type="protein sequence ID" value="AHG90441.1"/>
    <property type="molecule type" value="Genomic_DNA"/>
</dbReference>
<feature type="chain" id="PRO_5004794149" evidence="8">
    <location>
        <begin position="26"/>
        <end position="495"/>
    </location>
</feature>
<keyword evidence="4" id="KW-1134">Transmembrane beta strand</keyword>
<dbReference type="eggNOG" id="COG1538">
    <property type="taxonomic scope" value="Bacteria"/>
</dbReference>
<dbReference type="PANTHER" id="PTHR30026">
    <property type="entry name" value="OUTER MEMBRANE PROTEIN TOLC"/>
    <property type="match status" value="1"/>
</dbReference>
<keyword evidence="3" id="KW-0813">Transport</keyword>
<evidence type="ECO:0000313" key="9">
    <source>
        <dbReference type="EMBL" id="AHG90441.1"/>
    </source>
</evidence>
<evidence type="ECO:0000256" key="5">
    <source>
        <dbReference type="ARBA" id="ARBA00022692"/>
    </source>
</evidence>
<evidence type="ECO:0000256" key="2">
    <source>
        <dbReference type="ARBA" id="ARBA00007613"/>
    </source>
</evidence>
<evidence type="ECO:0000256" key="8">
    <source>
        <dbReference type="SAM" id="SignalP"/>
    </source>
</evidence>
<dbReference type="GO" id="GO:0015288">
    <property type="term" value="F:porin activity"/>
    <property type="evidence" value="ECO:0007669"/>
    <property type="project" value="TreeGrafter"/>
</dbReference>
<keyword evidence="7" id="KW-0998">Cell outer membrane</keyword>
<organism evidence="9 10">
    <name type="scientific">Gemmatirosa kalamazoonensis</name>
    <dbReference type="NCBI Taxonomy" id="861299"/>
    <lineage>
        <taxon>Bacteria</taxon>
        <taxon>Pseudomonadati</taxon>
        <taxon>Gemmatimonadota</taxon>
        <taxon>Gemmatimonadia</taxon>
        <taxon>Gemmatimonadales</taxon>
        <taxon>Gemmatimonadaceae</taxon>
        <taxon>Gemmatirosa</taxon>
    </lineage>
</organism>
<reference evidence="9 10" key="1">
    <citation type="journal article" date="2014" name="Genome Announc.">
        <title>Genome Sequence and Methylome of Soil Bacterium Gemmatirosa kalamazoonensis KBS708T, a Member of the Rarely Cultivated Gemmatimonadetes Phylum.</title>
        <authorList>
            <person name="Debruyn J.M."/>
            <person name="Radosevich M."/>
            <person name="Wommack K.E."/>
            <person name="Polson S.W."/>
            <person name="Hauser L.J."/>
            <person name="Fawaz M.N."/>
            <person name="Korlach J."/>
            <person name="Tsai Y.C."/>
        </authorList>
    </citation>
    <scope>NUCLEOTIDE SEQUENCE [LARGE SCALE GENOMIC DNA]</scope>
    <source>
        <strain evidence="9 10">KBS708</strain>
    </source>
</reference>
<comment type="subcellular location">
    <subcellularLocation>
        <location evidence="1">Cell outer membrane</location>
    </subcellularLocation>
</comment>
<proteinExistence type="inferred from homology"/>
<dbReference type="RefSeq" id="WP_025411909.1">
    <property type="nucleotide sequence ID" value="NZ_CP007128.1"/>
</dbReference>
<evidence type="ECO:0000256" key="7">
    <source>
        <dbReference type="ARBA" id="ARBA00023237"/>
    </source>
</evidence>
<protein>
    <submittedName>
        <fullName evidence="9">Outer membrane efflux protein</fullName>
    </submittedName>
</protein>
<dbReference type="InterPro" id="IPR003423">
    <property type="entry name" value="OMP_efflux"/>
</dbReference>
<dbReference type="SUPFAM" id="SSF56954">
    <property type="entry name" value="Outer membrane efflux proteins (OEP)"/>
    <property type="match status" value="1"/>
</dbReference>
<name>W0RI33_9BACT</name>
<keyword evidence="8" id="KW-0732">Signal</keyword>
<dbReference type="GO" id="GO:0009279">
    <property type="term" value="C:cell outer membrane"/>
    <property type="evidence" value="ECO:0007669"/>
    <property type="project" value="UniProtKB-SubCell"/>
</dbReference>
<keyword evidence="5" id="KW-0812">Transmembrane</keyword>
<dbReference type="InterPro" id="IPR051906">
    <property type="entry name" value="TolC-like"/>
</dbReference>
<evidence type="ECO:0000256" key="3">
    <source>
        <dbReference type="ARBA" id="ARBA00022448"/>
    </source>
</evidence>
<evidence type="ECO:0000256" key="6">
    <source>
        <dbReference type="ARBA" id="ARBA00023136"/>
    </source>
</evidence>
<evidence type="ECO:0000256" key="1">
    <source>
        <dbReference type="ARBA" id="ARBA00004442"/>
    </source>
</evidence>
<dbReference type="HOGENOM" id="CLU_539424_0_0_0"/>
<sequence length="495" mass="52980">MRFSLLAGGLLAAAVALPAQQPTTAQPAPSQAAGPTLTLDDAIALARRNNPTYQSSVNERRRAAAAVRSAYGALAPQVSSNFYTQYRQGGQQLFAGTSIGASADQINAGGGIDVNAQFSAQNILTPRVQRANAEAVESDITASEQTLRSNVTAQYILALQQQARAALQDTLVATAAAQLELAKARVAVGAATILDARQAEVALGQLQVAAIQARNQAQVEKLRLFQQMGVQQPTDVQLTTRFEVTEPRYSLDALLDEARKGNPTLNALRTREHVADVTVKASKGAYLPTLALSAGLSGYGNTFTSTDGLVGQALLRKQNNCFSVAEIRQAVGQPADPDACNALSLSQSEVAAARAQNGRLFNFTKAPYNVTAQVSLPIFNGFQREQQVQQAIAARNDAEYRTRGQELQTTADVTAAYLTLQANRQSVALQEKNAATAREALALAQERYRVGANTFIEVSQARDVYARAQTDYVNAIYDFHRSFAQLEAAVGRPLR</sequence>
<feature type="signal peptide" evidence="8">
    <location>
        <begin position="1"/>
        <end position="25"/>
    </location>
</feature>
<dbReference type="Gene3D" id="1.20.1600.10">
    <property type="entry name" value="Outer membrane efflux proteins (OEP)"/>
    <property type="match status" value="1"/>
</dbReference>
<dbReference type="OrthoDB" id="9811587at2"/>
<evidence type="ECO:0000256" key="4">
    <source>
        <dbReference type="ARBA" id="ARBA00022452"/>
    </source>
</evidence>
<dbReference type="AlphaFoldDB" id="W0RI33"/>
<accession>W0RI33</accession>
<keyword evidence="10" id="KW-1185">Reference proteome</keyword>
<dbReference type="InParanoid" id="W0RI33"/>
<gene>
    <name evidence="9" type="ORF">J421_2904</name>
</gene>
<dbReference type="GO" id="GO:1990281">
    <property type="term" value="C:efflux pump complex"/>
    <property type="evidence" value="ECO:0007669"/>
    <property type="project" value="TreeGrafter"/>
</dbReference>
<dbReference type="Proteomes" id="UP000019151">
    <property type="component" value="Chromosome"/>
</dbReference>
<comment type="similarity">
    <text evidence="2">Belongs to the outer membrane factor (OMF) (TC 1.B.17) family.</text>
</comment>
<keyword evidence="6" id="KW-0472">Membrane</keyword>
<dbReference type="STRING" id="861299.J421_2904"/>
<dbReference type="Pfam" id="PF02321">
    <property type="entry name" value="OEP"/>
    <property type="match status" value="1"/>
</dbReference>
<dbReference type="KEGG" id="gba:J421_2904"/>
<dbReference type="GO" id="GO:0015562">
    <property type="term" value="F:efflux transmembrane transporter activity"/>
    <property type="evidence" value="ECO:0007669"/>
    <property type="project" value="InterPro"/>
</dbReference>
<evidence type="ECO:0000313" key="10">
    <source>
        <dbReference type="Proteomes" id="UP000019151"/>
    </source>
</evidence>